<organism evidence="1 2">
    <name type="scientific">Reinekea thalattae</name>
    <dbReference type="NCBI Taxonomy" id="2593301"/>
    <lineage>
        <taxon>Bacteria</taxon>
        <taxon>Pseudomonadati</taxon>
        <taxon>Pseudomonadota</taxon>
        <taxon>Gammaproteobacteria</taxon>
        <taxon>Oceanospirillales</taxon>
        <taxon>Saccharospirillaceae</taxon>
        <taxon>Reinekea</taxon>
    </lineage>
</organism>
<dbReference type="Proteomes" id="UP000321764">
    <property type="component" value="Unassembled WGS sequence"/>
</dbReference>
<comment type="caution">
    <text evidence="1">The sequence shown here is derived from an EMBL/GenBank/DDBJ whole genome shotgun (WGS) entry which is preliminary data.</text>
</comment>
<dbReference type="OrthoDB" id="9914705at2"/>
<reference evidence="1 2" key="1">
    <citation type="submission" date="2019-07" db="EMBL/GenBank/DDBJ databases">
        <title>Reinekea sp. strain SSH23 genome sequencing and assembly.</title>
        <authorList>
            <person name="Kim I."/>
        </authorList>
    </citation>
    <scope>NUCLEOTIDE SEQUENCE [LARGE SCALE GENOMIC DNA]</scope>
    <source>
        <strain evidence="1 2">SSH23</strain>
    </source>
</reference>
<dbReference type="AlphaFoldDB" id="A0A5C8YZT4"/>
<keyword evidence="2" id="KW-1185">Reference proteome</keyword>
<evidence type="ECO:0000313" key="2">
    <source>
        <dbReference type="Proteomes" id="UP000321764"/>
    </source>
</evidence>
<sequence>MNLVNTFARIKKLFSKPKKLTISRLENNEHLARDIGLEPHRRRKGQDIAYPDSERLVTFESFKRGP</sequence>
<name>A0A5C8YZT4_9GAMM</name>
<dbReference type="EMBL" id="VKAD01000003">
    <property type="protein sequence ID" value="TXR51375.1"/>
    <property type="molecule type" value="Genomic_DNA"/>
</dbReference>
<evidence type="ECO:0000313" key="1">
    <source>
        <dbReference type="EMBL" id="TXR51375.1"/>
    </source>
</evidence>
<proteinExistence type="predicted"/>
<dbReference type="RefSeq" id="WP_147714870.1">
    <property type="nucleotide sequence ID" value="NZ_VKAD01000003.1"/>
</dbReference>
<gene>
    <name evidence="1" type="ORF">FME95_12660</name>
</gene>
<accession>A0A5C8YZT4</accession>
<protein>
    <submittedName>
        <fullName evidence="1">Uncharacterized protein</fullName>
    </submittedName>
</protein>